<organism evidence="1 2">
    <name type="scientific">Chryseolinea serpens</name>
    <dbReference type="NCBI Taxonomy" id="947013"/>
    <lineage>
        <taxon>Bacteria</taxon>
        <taxon>Pseudomonadati</taxon>
        <taxon>Bacteroidota</taxon>
        <taxon>Cytophagia</taxon>
        <taxon>Cytophagales</taxon>
        <taxon>Fulvivirgaceae</taxon>
        <taxon>Chryseolinea</taxon>
    </lineage>
</organism>
<dbReference type="OrthoDB" id="974834at2"/>
<dbReference type="EMBL" id="FQWQ01000004">
    <property type="protein sequence ID" value="SHH77775.1"/>
    <property type="molecule type" value="Genomic_DNA"/>
</dbReference>
<protein>
    <submittedName>
        <fullName evidence="1">Tetratricopeptide repeat-containing protein</fullName>
    </submittedName>
</protein>
<reference evidence="1 2" key="1">
    <citation type="submission" date="2016-11" db="EMBL/GenBank/DDBJ databases">
        <authorList>
            <person name="Jaros S."/>
            <person name="Januszkiewicz K."/>
            <person name="Wedrychowicz H."/>
        </authorList>
    </citation>
    <scope>NUCLEOTIDE SEQUENCE [LARGE SCALE GENOMIC DNA]</scope>
    <source>
        <strain evidence="1 2">DSM 24574</strain>
    </source>
</reference>
<evidence type="ECO:0000313" key="2">
    <source>
        <dbReference type="Proteomes" id="UP000184212"/>
    </source>
</evidence>
<dbReference type="Proteomes" id="UP000184212">
    <property type="component" value="Unassembled WGS sequence"/>
</dbReference>
<evidence type="ECO:0000313" key="1">
    <source>
        <dbReference type="EMBL" id="SHH77775.1"/>
    </source>
</evidence>
<name>A0A1M5VR95_9BACT</name>
<proteinExistence type="predicted"/>
<sequence length="228" mass="26295">MGIRIPTDGLALLKLPFLKRQEVEKWLKVDALWDAQEHMERKEFGEALAIYQQYESQYPKNKTIRLTIATVLLKTGEPQKGLDILLPLESSLHEKELKRLAGHFYNTAAWLYLILNKIDLANHYSAMALKEVPGENMFRGTRGSVLIERGNITEGFLLLSHSMDFKFVNNTTLAAAIYLMLAQHLKGNTSERDKYLSFVNQNIDKLDVDERLLFERNLEKMKLEVISQ</sequence>
<accession>A0A1M5VR95</accession>
<gene>
    <name evidence="1" type="ORF">SAMN04488109_5333</name>
</gene>
<dbReference type="AlphaFoldDB" id="A0A1M5VR95"/>
<keyword evidence="2" id="KW-1185">Reference proteome</keyword>
<dbReference type="RefSeq" id="WP_143165095.1">
    <property type="nucleotide sequence ID" value="NZ_FQWQ01000004.1"/>
</dbReference>
<dbReference type="InterPro" id="IPR011990">
    <property type="entry name" value="TPR-like_helical_dom_sf"/>
</dbReference>
<dbReference type="Pfam" id="PF14559">
    <property type="entry name" value="TPR_19"/>
    <property type="match status" value="1"/>
</dbReference>
<dbReference type="SUPFAM" id="SSF48452">
    <property type="entry name" value="TPR-like"/>
    <property type="match status" value="1"/>
</dbReference>
<dbReference type="Gene3D" id="1.25.40.10">
    <property type="entry name" value="Tetratricopeptide repeat domain"/>
    <property type="match status" value="1"/>
</dbReference>
<dbReference type="STRING" id="947013.SAMN04488109_5333"/>